<feature type="signal peptide" evidence="2">
    <location>
        <begin position="1"/>
        <end position="20"/>
    </location>
</feature>
<evidence type="ECO:0000256" key="2">
    <source>
        <dbReference type="SAM" id="SignalP"/>
    </source>
</evidence>
<dbReference type="SUPFAM" id="SSF109998">
    <property type="entry name" value="Triger factor/SurA peptide-binding domain-like"/>
    <property type="match status" value="1"/>
</dbReference>
<gene>
    <name evidence="4" type="ORF">DF188_01135</name>
</gene>
<dbReference type="Gene3D" id="1.10.8.1040">
    <property type="match status" value="1"/>
</dbReference>
<dbReference type="InterPro" id="IPR027304">
    <property type="entry name" value="Trigger_fact/SurA_dom_sf"/>
</dbReference>
<dbReference type="InterPro" id="IPR050245">
    <property type="entry name" value="PrsA_foldase"/>
</dbReference>
<dbReference type="PROSITE" id="PS50198">
    <property type="entry name" value="PPIC_PPIASE_2"/>
    <property type="match status" value="1"/>
</dbReference>
<dbReference type="InterPro" id="IPR046357">
    <property type="entry name" value="PPIase_dom_sf"/>
</dbReference>
<keyword evidence="2" id="KW-0732">Signal</keyword>
<dbReference type="Gene3D" id="6.10.140.970">
    <property type="match status" value="1"/>
</dbReference>
<dbReference type="AlphaFoldDB" id="A0A2U2C2T5"/>
<dbReference type="PANTHER" id="PTHR47245:SF2">
    <property type="entry name" value="PEPTIDYL-PROLYL CIS-TRANS ISOMERASE HP_0175-RELATED"/>
    <property type="match status" value="1"/>
</dbReference>
<dbReference type="Proteomes" id="UP000245014">
    <property type="component" value="Unassembled WGS sequence"/>
</dbReference>
<sequence length="268" mass="30644">MKKIVLTTASLFFLATNLVANDYYATVNGDKITKQDINLLIQDPRVDFNQLPDEMKKQIIDGAINRKLLAKNALDSGVEKDAEYIDAMNRIKEDVALQVWQKQKVDSIKFSEKEKKEFYNKNKEKFIIPENFEARHILVDSEKDAKDVVKELDKAVNKEAKFKELAKAKSKDGAGQNEGYLGKFSANDMVPDFSNAIKALKKGTYSKNPVKTEFGYHVIFLIDKTPSKDLSYDEVKDNIERIMKSEKLNKDIEQLVSDLRKKAKIVIK</sequence>
<reference evidence="4 5" key="1">
    <citation type="submission" date="2018-05" db="EMBL/GenBank/DDBJ databases">
        <title>Antimicrobial susceptibility testing and genomic analysis of Arcobacter skirrowii strains and one Arcobacter butzleri isolated from German poultry farms.</title>
        <authorList>
            <person name="Haenel I."/>
            <person name="Hotzel H."/>
            <person name="Tomaso H."/>
            <person name="Busch A."/>
        </authorList>
    </citation>
    <scope>NUCLEOTIDE SEQUENCE [LARGE SCALE GENOMIC DNA]</scope>
    <source>
        <strain evidence="5">v</strain>
    </source>
</reference>
<name>A0A2U2C2T5_9BACT</name>
<comment type="caution">
    <text evidence="4">The sequence shown here is derived from an EMBL/GenBank/DDBJ whole genome shotgun (WGS) entry which is preliminary data.</text>
</comment>
<dbReference type="InterPro" id="IPR000297">
    <property type="entry name" value="PPIase_PpiC"/>
</dbReference>
<dbReference type="EMBL" id="QEYI01000001">
    <property type="protein sequence ID" value="PWE23308.1"/>
    <property type="molecule type" value="Genomic_DNA"/>
</dbReference>
<evidence type="ECO:0000259" key="3">
    <source>
        <dbReference type="PROSITE" id="PS50198"/>
    </source>
</evidence>
<protein>
    <submittedName>
        <fullName evidence="4">Peptidylprolyl isomerase</fullName>
    </submittedName>
</protein>
<dbReference type="GO" id="GO:0003755">
    <property type="term" value="F:peptidyl-prolyl cis-trans isomerase activity"/>
    <property type="evidence" value="ECO:0007669"/>
    <property type="project" value="UniProtKB-KW"/>
</dbReference>
<dbReference type="SUPFAM" id="SSF54534">
    <property type="entry name" value="FKBP-like"/>
    <property type="match status" value="1"/>
</dbReference>
<proteinExistence type="predicted"/>
<evidence type="ECO:0000256" key="1">
    <source>
        <dbReference type="PROSITE-ProRule" id="PRU00278"/>
    </source>
</evidence>
<feature type="domain" description="PpiC" evidence="3">
    <location>
        <begin position="129"/>
        <end position="223"/>
    </location>
</feature>
<organism evidence="4 5">
    <name type="scientific">Aliarcobacter skirrowii</name>
    <dbReference type="NCBI Taxonomy" id="28200"/>
    <lineage>
        <taxon>Bacteria</taxon>
        <taxon>Pseudomonadati</taxon>
        <taxon>Campylobacterota</taxon>
        <taxon>Epsilonproteobacteria</taxon>
        <taxon>Campylobacterales</taxon>
        <taxon>Arcobacteraceae</taxon>
        <taxon>Aliarcobacter</taxon>
    </lineage>
</organism>
<keyword evidence="1 4" id="KW-0413">Isomerase</keyword>
<keyword evidence="1" id="KW-0697">Rotamase</keyword>
<dbReference type="RefSeq" id="WP_109066072.1">
    <property type="nucleotide sequence ID" value="NZ_QEYG01000030.1"/>
</dbReference>
<evidence type="ECO:0000313" key="5">
    <source>
        <dbReference type="Proteomes" id="UP000245014"/>
    </source>
</evidence>
<dbReference type="STRING" id="28200.GCA_001572935_00705"/>
<evidence type="ECO:0000313" key="4">
    <source>
        <dbReference type="EMBL" id="PWE23308.1"/>
    </source>
</evidence>
<accession>A0A2U2C2T5</accession>
<dbReference type="Pfam" id="PF13145">
    <property type="entry name" value="Rotamase_2"/>
    <property type="match status" value="1"/>
</dbReference>
<dbReference type="PANTHER" id="PTHR47245">
    <property type="entry name" value="PEPTIDYLPROLYL ISOMERASE"/>
    <property type="match status" value="1"/>
</dbReference>
<dbReference type="Gene3D" id="3.10.50.40">
    <property type="match status" value="1"/>
</dbReference>
<feature type="chain" id="PRO_5015526981" evidence="2">
    <location>
        <begin position="21"/>
        <end position="268"/>
    </location>
</feature>